<keyword evidence="1" id="KW-0812">Transmembrane</keyword>
<gene>
    <name evidence="2" type="primary">incC</name>
    <name evidence="2" type="ordered locus">CF0517</name>
</gene>
<dbReference type="EMBL" id="AP006861">
    <property type="protein sequence ID" value="BAE81289.1"/>
    <property type="molecule type" value="Genomic_DNA"/>
</dbReference>
<accession>Q254J9</accession>
<keyword evidence="3" id="KW-1185">Reference proteome</keyword>
<evidence type="ECO:0000313" key="3">
    <source>
        <dbReference type="Proteomes" id="UP000001260"/>
    </source>
</evidence>
<sequence>MTSVRNENPADTTLSSPLLNASDLSSQLAALQAGLMGLQQTWGAHLPVLPSASSQDHNYLMRIMQSHMAATSGTVSELRTEVTAMKTRLQGLSSPTGVCSGPMALAAFLLAISFVAIIIIVLASLGLAGVLPQASALLVNTSNTIWAIVSASIVAVICLVSVLCVTLIRHHRPLPIEVVSTGN</sequence>
<dbReference type="RefSeq" id="WP_011458069.1">
    <property type="nucleotide sequence ID" value="NC_007899.1"/>
</dbReference>
<keyword evidence="1" id="KW-0472">Membrane</keyword>
<keyword evidence="1" id="KW-1133">Transmembrane helix</keyword>
<dbReference type="AlphaFoldDB" id="Q254J9"/>
<protein>
    <submittedName>
        <fullName evidence="2">Inclusion membrane protein</fullName>
    </submittedName>
</protein>
<dbReference type="OrthoDB" id="18076at2"/>
<name>Q254J9_CHLFF</name>
<dbReference type="KEGG" id="cfe:CF0517"/>
<feature type="transmembrane region" description="Helical" evidence="1">
    <location>
        <begin position="103"/>
        <end position="125"/>
    </location>
</feature>
<dbReference type="STRING" id="264202.CF0517"/>
<organism evidence="2 3">
    <name type="scientific">Chlamydia felis (strain Fe/C-56)</name>
    <name type="common">Chlamydophila felis</name>
    <dbReference type="NCBI Taxonomy" id="264202"/>
    <lineage>
        <taxon>Bacteria</taxon>
        <taxon>Pseudomonadati</taxon>
        <taxon>Chlamydiota</taxon>
        <taxon>Chlamydiia</taxon>
        <taxon>Chlamydiales</taxon>
        <taxon>Chlamydiaceae</taxon>
        <taxon>Chlamydia/Chlamydophila group</taxon>
        <taxon>Chlamydia</taxon>
    </lineage>
</organism>
<dbReference type="Proteomes" id="UP000001260">
    <property type="component" value="Chromosome"/>
</dbReference>
<dbReference type="HOGENOM" id="CLU_1486545_0_0_0"/>
<proteinExistence type="predicted"/>
<evidence type="ECO:0000313" key="2">
    <source>
        <dbReference type="EMBL" id="BAE81289.1"/>
    </source>
</evidence>
<reference evidence="2 3" key="1">
    <citation type="journal article" date="2006" name="DNA Res.">
        <title>Genome sequence of the cat pathogen, Chlamydophila felis.</title>
        <authorList>
            <person name="Azuma Y."/>
            <person name="Hirakawa H."/>
            <person name="Yamashita A."/>
            <person name="Cai Y."/>
            <person name="Rahman M.A."/>
            <person name="Suzuki H."/>
            <person name="Mitaku S."/>
            <person name="Toh H."/>
            <person name="Goto S."/>
            <person name="Murakami T."/>
            <person name="Sugi K."/>
            <person name="Hayashi H."/>
            <person name="Fukushi H."/>
            <person name="Hattori M."/>
            <person name="Kuhara S."/>
            <person name="Shirai M."/>
        </authorList>
    </citation>
    <scope>NUCLEOTIDE SEQUENCE [LARGE SCALE GENOMIC DNA]</scope>
    <source>
        <strain evidence="2 3">Fe/C-56</strain>
    </source>
</reference>
<evidence type="ECO:0000256" key="1">
    <source>
        <dbReference type="SAM" id="Phobius"/>
    </source>
</evidence>
<feature type="transmembrane region" description="Helical" evidence="1">
    <location>
        <begin position="145"/>
        <end position="168"/>
    </location>
</feature>